<evidence type="ECO:0000313" key="1">
    <source>
        <dbReference type="EMBL" id="QHU35626.1"/>
    </source>
</evidence>
<sequence>MRNSSEEWNASAYEDWQTWQRFMRDGSHYERSSDVLLGVEASLKVDLNIEDLMAEEHKLLEQMC</sequence>
<accession>A0A6C0LXP1</accession>
<protein>
    <submittedName>
        <fullName evidence="1">Uncharacterized protein</fullName>
    </submittedName>
</protein>
<organism evidence="1">
    <name type="scientific">viral metagenome</name>
    <dbReference type="NCBI Taxonomy" id="1070528"/>
    <lineage>
        <taxon>unclassified sequences</taxon>
        <taxon>metagenomes</taxon>
        <taxon>organismal metagenomes</taxon>
    </lineage>
</organism>
<proteinExistence type="predicted"/>
<dbReference type="AlphaFoldDB" id="A0A6C0LXP1"/>
<name>A0A6C0LXP1_9ZZZZ</name>
<reference evidence="1" key="1">
    <citation type="journal article" date="2020" name="Nature">
        <title>Giant virus diversity and host interactions through global metagenomics.</title>
        <authorList>
            <person name="Schulz F."/>
            <person name="Roux S."/>
            <person name="Paez-Espino D."/>
            <person name="Jungbluth S."/>
            <person name="Walsh D.A."/>
            <person name="Denef V.J."/>
            <person name="McMahon K.D."/>
            <person name="Konstantinidis K.T."/>
            <person name="Eloe-Fadrosh E.A."/>
            <person name="Kyrpides N.C."/>
            <person name="Woyke T."/>
        </authorList>
    </citation>
    <scope>NUCLEOTIDE SEQUENCE</scope>
    <source>
        <strain evidence="1">GVMAG-S-1029409-49</strain>
    </source>
</reference>
<dbReference type="EMBL" id="MN740610">
    <property type="protein sequence ID" value="QHU35626.1"/>
    <property type="molecule type" value="Genomic_DNA"/>
</dbReference>